<protein>
    <submittedName>
        <fullName evidence="1">Uncharacterized protein</fullName>
    </submittedName>
</protein>
<organism evidence="1">
    <name type="scientific">Ophidiomyces ophidiicola</name>
    <dbReference type="NCBI Taxonomy" id="1387563"/>
    <lineage>
        <taxon>Eukaryota</taxon>
        <taxon>Fungi</taxon>
        <taxon>Dikarya</taxon>
        <taxon>Ascomycota</taxon>
        <taxon>Pezizomycotina</taxon>
        <taxon>Eurotiomycetes</taxon>
        <taxon>Eurotiomycetidae</taxon>
        <taxon>Onygenales</taxon>
        <taxon>Onygenaceae</taxon>
        <taxon>Ophidiomyces</taxon>
    </lineage>
</organism>
<sequence length="243" mass="25725">MAAAVSTPLAKRIINGSPATLGQFPSLVSISRDGRHTCGGVLLDSRNVLTAAHCFASNDQALVTVRAGSLKHDEGGQTAEVQTVKRHIGFNDATVENDITILQLKTPITATPQIGYALLPAPGFDPTERSRAFTGGWGATKEGSLENSPNLLFVDLQIIDRATCNAAYKKAAEPGTVTENMFCAANGQGKDTCQRDSGGSLFQDGVVIGIISWGEGCANPNFPGVYTRVSMYLDWIKANRIAV</sequence>
<dbReference type="EMBL" id="JALBCA010000014">
    <property type="protein sequence ID" value="KAI2391071.1"/>
    <property type="molecule type" value="Genomic_DNA"/>
</dbReference>
<gene>
    <name evidence="1" type="ORF">LOY88_001373</name>
</gene>
<comment type="caution">
    <text evidence="1">The sequence shown here is derived from an EMBL/GenBank/DDBJ whole genome shotgun (WGS) entry which is preliminary data.</text>
</comment>
<evidence type="ECO:0000313" key="1">
    <source>
        <dbReference type="EMBL" id="KAI2391071.1"/>
    </source>
</evidence>
<proteinExistence type="predicted"/>
<name>A0ACB8V251_9EURO</name>
<accession>A0ACB8V251</accession>
<reference evidence="1" key="1">
    <citation type="journal article" date="2022" name="bioRxiv">
        <title>Population genetic analysis of Ophidiomyces ophidiicola, the causative agent of snake fungal disease, indicates recent introductions to the USA.</title>
        <authorList>
            <person name="Ladner J.T."/>
            <person name="Palmer J.M."/>
            <person name="Ettinger C.L."/>
            <person name="Stajich J.E."/>
            <person name="Farrell T.M."/>
            <person name="Glorioso B.M."/>
            <person name="Lawson B."/>
            <person name="Price S.J."/>
            <person name="Stengle A.G."/>
            <person name="Grear D.A."/>
            <person name="Lorch J.M."/>
        </authorList>
    </citation>
    <scope>NUCLEOTIDE SEQUENCE</scope>
    <source>
        <strain evidence="1">NWHC 24266-5</strain>
    </source>
</reference>